<reference evidence="10 11" key="1">
    <citation type="journal article" date="2018" name="Syst. Appl. Microbiol.">
        <title>Abditibacterium utsteinense sp. nov., the first cultivated member of candidate phylum FBP, isolated from ice-free Antarctic soil samples.</title>
        <authorList>
            <person name="Tahon G."/>
            <person name="Tytgat B."/>
            <person name="Lebbe L."/>
            <person name="Carlier A."/>
            <person name="Willems A."/>
        </authorList>
    </citation>
    <scope>NUCLEOTIDE SEQUENCE [LARGE SCALE GENOMIC DNA]</scope>
    <source>
        <strain evidence="10 11">LMG 29911</strain>
    </source>
</reference>
<keyword evidence="11" id="KW-1185">Reference proteome</keyword>
<protein>
    <recommendedName>
        <fullName evidence="4">GDP-mannose pyrophosphatase</fullName>
    </recommendedName>
    <alternativeName>
        <fullName evidence="6">GDP-mannose hydrolase</fullName>
    </alternativeName>
    <alternativeName>
        <fullName evidence="7">GDPMK</fullName>
    </alternativeName>
</protein>
<evidence type="ECO:0000256" key="7">
    <source>
        <dbReference type="ARBA" id="ARBA00032272"/>
    </source>
</evidence>
<accession>A0A2S8SS33</accession>
<dbReference type="Proteomes" id="UP000237684">
    <property type="component" value="Unassembled WGS sequence"/>
</dbReference>
<evidence type="ECO:0000256" key="6">
    <source>
        <dbReference type="ARBA" id="ARBA00032162"/>
    </source>
</evidence>
<evidence type="ECO:0000256" key="2">
    <source>
        <dbReference type="ARBA" id="ARBA00001946"/>
    </source>
</evidence>
<dbReference type="FunFam" id="3.90.79.10:FF:000024">
    <property type="entry name" value="ADP-ribose pyrophosphatase"/>
    <property type="match status" value="1"/>
</dbReference>
<comment type="cofactor">
    <cofactor evidence="2">
        <name>Mg(2+)</name>
        <dbReference type="ChEBI" id="CHEBI:18420"/>
    </cofactor>
</comment>
<dbReference type="OrthoDB" id="9806150at2"/>
<dbReference type="GO" id="GO:0016462">
    <property type="term" value="F:pyrophosphatase activity"/>
    <property type="evidence" value="ECO:0007669"/>
    <property type="project" value="UniProtKB-ARBA"/>
</dbReference>
<dbReference type="InterPro" id="IPR000086">
    <property type="entry name" value="NUDIX_hydrolase_dom"/>
</dbReference>
<evidence type="ECO:0000256" key="3">
    <source>
        <dbReference type="ARBA" id="ARBA00007275"/>
    </source>
</evidence>
<dbReference type="PANTHER" id="PTHR11839">
    <property type="entry name" value="UDP/ADP-SUGAR PYROPHOSPHATASE"/>
    <property type="match status" value="1"/>
</dbReference>
<comment type="catalytic activity">
    <reaction evidence="1">
        <text>GDP-alpha-D-mannose + H2O = alpha-D-mannose 1-phosphate + GMP + 2 H(+)</text>
        <dbReference type="Rhea" id="RHEA:27978"/>
        <dbReference type="ChEBI" id="CHEBI:15377"/>
        <dbReference type="ChEBI" id="CHEBI:15378"/>
        <dbReference type="ChEBI" id="CHEBI:57527"/>
        <dbReference type="ChEBI" id="CHEBI:58115"/>
        <dbReference type="ChEBI" id="CHEBI:58409"/>
    </reaction>
</comment>
<organism evidence="10 11">
    <name type="scientific">Abditibacterium utsteinense</name>
    <dbReference type="NCBI Taxonomy" id="1960156"/>
    <lineage>
        <taxon>Bacteria</taxon>
        <taxon>Pseudomonadati</taxon>
        <taxon>Abditibacteriota</taxon>
        <taxon>Abditibacteriia</taxon>
        <taxon>Abditibacteriales</taxon>
        <taxon>Abditibacteriaceae</taxon>
        <taxon>Abditibacterium</taxon>
    </lineage>
</organism>
<dbReference type="InterPro" id="IPR015797">
    <property type="entry name" value="NUDIX_hydrolase-like_dom_sf"/>
</dbReference>
<dbReference type="Pfam" id="PF00293">
    <property type="entry name" value="NUDIX"/>
    <property type="match status" value="1"/>
</dbReference>
<dbReference type="Gene3D" id="3.90.79.10">
    <property type="entry name" value="Nucleoside Triphosphate Pyrophosphohydrolase"/>
    <property type="match status" value="1"/>
</dbReference>
<dbReference type="InterPro" id="IPR020084">
    <property type="entry name" value="NUDIX_hydrolase_CS"/>
</dbReference>
<evidence type="ECO:0000256" key="4">
    <source>
        <dbReference type="ARBA" id="ARBA00016377"/>
    </source>
</evidence>
<dbReference type="SUPFAM" id="SSF55811">
    <property type="entry name" value="Nudix"/>
    <property type="match status" value="1"/>
</dbReference>
<dbReference type="InterPro" id="IPR020476">
    <property type="entry name" value="Nudix_hydrolase"/>
</dbReference>
<feature type="domain" description="Nudix hydrolase" evidence="9">
    <location>
        <begin position="40"/>
        <end position="168"/>
    </location>
</feature>
<dbReference type="GO" id="GO:0019693">
    <property type="term" value="P:ribose phosphate metabolic process"/>
    <property type="evidence" value="ECO:0007669"/>
    <property type="project" value="TreeGrafter"/>
</dbReference>
<evidence type="ECO:0000313" key="10">
    <source>
        <dbReference type="EMBL" id="PQV63610.1"/>
    </source>
</evidence>
<gene>
    <name evidence="10" type="ORF">B1R32_11076</name>
</gene>
<dbReference type="GO" id="GO:0006753">
    <property type="term" value="P:nucleoside phosphate metabolic process"/>
    <property type="evidence" value="ECO:0007669"/>
    <property type="project" value="TreeGrafter"/>
</dbReference>
<sequence length="179" mass="20222">MQHTEKQLESQRIYDGKVVHLRVDTVELPSGRTSKREVLEHRGAVCILPVLPDGQIAMIRQWRTAAQEILWEIPAGGLEEGEVPEECAKRELIEEVGYTTGKISLLFQCYLAPGYSSEMMWAYLAEDLELVGAQPEEDETIELVIKPLEELLPLIDSGEIRDSKTICALLALHRQRGQK</sequence>
<dbReference type="PROSITE" id="PS51462">
    <property type="entry name" value="NUDIX"/>
    <property type="match status" value="1"/>
</dbReference>
<name>A0A2S8SS33_9BACT</name>
<evidence type="ECO:0000256" key="5">
    <source>
        <dbReference type="ARBA" id="ARBA00022801"/>
    </source>
</evidence>
<dbReference type="InParanoid" id="A0A2S8SS33"/>
<keyword evidence="5 8" id="KW-0378">Hydrolase</keyword>
<comment type="caution">
    <text evidence="10">The sequence shown here is derived from an EMBL/GenBank/DDBJ whole genome shotgun (WGS) entry which is preliminary data.</text>
</comment>
<dbReference type="EMBL" id="NIGF01000010">
    <property type="protein sequence ID" value="PQV63610.1"/>
    <property type="molecule type" value="Genomic_DNA"/>
</dbReference>
<dbReference type="AlphaFoldDB" id="A0A2S8SS33"/>
<evidence type="ECO:0000313" key="11">
    <source>
        <dbReference type="Proteomes" id="UP000237684"/>
    </source>
</evidence>
<dbReference type="FunCoup" id="A0A2S8SS33">
    <property type="interactions" value="341"/>
</dbReference>
<evidence type="ECO:0000256" key="8">
    <source>
        <dbReference type="RuleBase" id="RU003476"/>
    </source>
</evidence>
<dbReference type="PANTHER" id="PTHR11839:SF18">
    <property type="entry name" value="NUDIX HYDROLASE DOMAIN-CONTAINING PROTEIN"/>
    <property type="match status" value="1"/>
</dbReference>
<dbReference type="PRINTS" id="PR00502">
    <property type="entry name" value="NUDIXFAMILY"/>
</dbReference>
<dbReference type="PROSITE" id="PS00893">
    <property type="entry name" value="NUDIX_BOX"/>
    <property type="match status" value="1"/>
</dbReference>
<proteinExistence type="inferred from homology"/>
<evidence type="ECO:0000256" key="1">
    <source>
        <dbReference type="ARBA" id="ARBA00000847"/>
    </source>
</evidence>
<dbReference type="RefSeq" id="WP_157947647.1">
    <property type="nucleotide sequence ID" value="NZ_NIGF01000010.1"/>
</dbReference>
<comment type="similarity">
    <text evidence="3">Belongs to the Nudix hydrolase family. NudK subfamily.</text>
</comment>
<evidence type="ECO:0000259" key="9">
    <source>
        <dbReference type="PROSITE" id="PS51462"/>
    </source>
</evidence>